<dbReference type="RefSeq" id="WP_214058640.1">
    <property type="nucleotide sequence ID" value="NZ_BAAAHS010000177.1"/>
</dbReference>
<evidence type="ECO:0000313" key="3">
    <source>
        <dbReference type="Proteomes" id="UP000679307"/>
    </source>
</evidence>
<evidence type="ECO:0000259" key="1">
    <source>
        <dbReference type="PROSITE" id="PS51340"/>
    </source>
</evidence>
<name>A0ABX8EGE8_9ACTN</name>
<proteinExistence type="predicted"/>
<dbReference type="InterPro" id="IPR005302">
    <property type="entry name" value="MoCF_Sase_C"/>
</dbReference>
<sequence>MRVTELWRFPVKSLQGERLDEAALGELGIEGDRRYAIFDLGTGFGLTARREPQMLFASARTTPDGVEVVLPDGSVAADDAALSAWLGRPVALRSMAEVEERRYENPDDTETEAAASWGPFTGAGGAFHDSAGATVTVLSTASMDGEPTRRFRANVVVDEAGEDGLVGHAVRIGAATVAVTTPVPRCVMVTRAQPDGIEVDREVLRGIHREHGGNLAVGGSVSVPGTVRVGDELVTAEPLT</sequence>
<dbReference type="InterPro" id="IPR005303">
    <property type="entry name" value="MOCOS_middle"/>
</dbReference>
<dbReference type="Proteomes" id="UP000679307">
    <property type="component" value="Chromosome"/>
</dbReference>
<accession>A0ABX8EGE8</accession>
<evidence type="ECO:0000313" key="2">
    <source>
        <dbReference type="EMBL" id="QVT79162.1"/>
    </source>
</evidence>
<dbReference type="Pfam" id="PF03476">
    <property type="entry name" value="MOSC_N"/>
    <property type="match status" value="1"/>
</dbReference>
<reference evidence="2 3" key="1">
    <citation type="submission" date="2021-05" db="EMBL/GenBank/DDBJ databases">
        <title>Complete genome of Nocardioides aquaticus KCTC 9944T isolated from meromictic and hypersaline Ekho Lake, Antarctica.</title>
        <authorList>
            <person name="Hwang K."/>
            <person name="Kim K.M."/>
            <person name="Choe H."/>
        </authorList>
    </citation>
    <scope>NUCLEOTIDE SEQUENCE [LARGE SCALE GENOMIC DNA]</scope>
    <source>
        <strain evidence="2 3">KCTC 9944</strain>
    </source>
</reference>
<organism evidence="2 3">
    <name type="scientific">Nocardioides aquaticus</name>
    <dbReference type="NCBI Taxonomy" id="160826"/>
    <lineage>
        <taxon>Bacteria</taxon>
        <taxon>Bacillati</taxon>
        <taxon>Actinomycetota</taxon>
        <taxon>Actinomycetes</taxon>
        <taxon>Propionibacteriales</taxon>
        <taxon>Nocardioidaceae</taxon>
        <taxon>Nocardioides</taxon>
    </lineage>
</organism>
<dbReference type="EMBL" id="CP075371">
    <property type="protein sequence ID" value="QVT79162.1"/>
    <property type="molecule type" value="Genomic_DNA"/>
</dbReference>
<keyword evidence="3" id="KW-1185">Reference proteome</keyword>
<feature type="domain" description="MOSC" evidence="1">
    <location>
        <begin position="90"/>
        <end position="236"/>
    </location>
</feature>
<dbReference type="Pfam" id="PF03473">
    <property type="entry name" value="MOSC"/>
    <property type="match status" value="1"/>
</dbReference>
<gene>
    <name evidence="2" type="primary">ycbX_1</name>
    <name evidence="2" type="ORF">ENKNEFLB_01542</name>
</gene>
<protein>
    <recommendedName>
        <fullName evidence="1">MOSC domain-containing protein</fullName>
    </recommendedName>
</protein>
<dbReference type="InterPro" id="IPR011037">
    <property type="entry name" value="Pyrv_Knase-like_insert_dom_sf"/>
</dbReference>
<dbReference type="SUPFAM" id="SSF50800">
    <property type="entry name" value="PK beta-barrel domain-like"/>
    <property type="match status" value="1"/>
</dbReference>
<dbReference type="PROSITE" id="PS51340">
    <property type="entry name" value="MOSC"/>
    <property type="match status" value="1"/>
</dbReference>